<dbReference type="AlphaFoldDB" id="A0A4Y2R0G3"/>
<accession>A0A4Y2R0G3</accession>
<dbReference type="EMBL" id="BGPR01015400">
    <property type="protein sequence ID" value="GBN69078.1"/>
    <property type="molecule type" value="Genomic_DNA"/>
</dbReference>
<organism evidence="1 2">
    <name type="scientific">Araneus ventricosus</name>
    <name type="common">Orbweaver spider</name>
    <name type="synonym">Epeira ventricosa</name>
    <dbReference type="NCBI Taxonomy" id="182803"/>
    <lineage>
        <taxon>Eukaryota</taxon>
        <taxon>Metazoa</taxon>
        <taxon>Ecdysozoa</taxon>
        <taxon>Arthropoda</taxon>
        <taxon>Chelicerata</taxon>
        <taxon>Arachnida</taxon>
        <taxon>Araneae</taxon>
        <taxon>Araneomorphae</taxon>
        <taxon>Entelegynae</taxon>
        <taxon>Araneoidea</taxon>
        <taxon>Araneidae</taxon>
        <taxon>Araneus</taxon>
    </lineage>
</organism>
<evidence type="ECO:0000313" key="2">
    <source>
        <dbReference type="Proteomes" id="UP000499080"/>
    </source>
</evidence>
<evidence type="ECO:0000313" key="1">
    <source>
        <dbReference type="EMBL" id="GBN69078.1"/>
    </source>
</evidence>
<sequence>MAESNSSALAHGAGEKGKYTMGTKEFIDQIFKWWNIVNVKNSEKGKRLKNPFCDPIRSKGQMSMVFLNKFYDWLASWNNKSALSLQKRKEVGLPGKGGKLSKETQFALQFTTKSLIGIVNHIFKEHIPEYILLETSVEFEVDEELYEVFDTTTDVEISLEEMPAFIYISGNKRFLHRQQSEAEALDGDVTNPTFRPEENCLFTFCARPRQDLRTTYRNLLLDE</sequence>
<proteinExistence type="predicted"/>
<protein>
    <submittedName>
        <fullName evidence="1">Uncharacterized protein</fullName>
    </submittedName>
</protein>
<comment type="caution">
    <text evidence="1">The sequence shown here is derived from an EMBL/GenBank/DDBJ whole genome shotgun (WGS) entry which is preliminary data.</text>
</comment>
<gene>
    <name evidence="1" type="ORF">AVEN_221784_1</name>
</gene>
<name>A0A4Y2R0G3_ARAVE</name>
<reference evidence="1 2" key="1">
    <citation type="journal article" date="2019" name="Sci. Rep.">
        <title>Orb-weaving spider Araneus ventricosus genome elucidates the spidroin gene catalogue.</title>
        <authorList>
            <person name="Kono N."/>
            <person name="Nakamura H."/>
            <person name="Ohtoshi R."/>
            <person name="Moran D.A.P."/>
            <person name="Shinohara A."/>
            <person name="Yoshida Y."/>
            <person name="Fujiwara M."/>
            <person name="Mori M."/>
            <person name="Tomita M."/>
            <person name="Arakawa K."/>
        </authorList>
    </citation>
    <scope>NUCLEOTIDE SEQUENCE [LARGE SCALE GENOMIC DNA]</scope>
</reference>
<dbReference type="Proteomes" id="UP000499080">
    <property type="component" value="Unassembled WGS sequence"/>
</dbReference>
<keyword evidence="2" id="KW-1185">Reference proteome</keyword>
<dbReference type="OrthoDB" id="6437122at2759"/>